<dbReference type="Proteomes" id="UP000187209">
    <property type="component" value="Unassembled WGS sequence"/>
</dbReference>
<organism evidence="1 2">
    <name type="scientific">Stentor coeruleus</name>
    <dbReference type="NCBI Taxonomy" id="5963"/>
    <lineage>
        <taxon>Eukaryota</taxon>
        <taxon>Sar</taxon>
        <taxon>Alveolata</taxon>
        <taxon>Ciliophora</taxon>
        <taxon>Postciliodesmatophora</taxon>
        <taxon>Heterotrichea</taxon>
        <taxon>Heterotrichida</taxon>
        <taxon>Stentoridae</taxon>
        <taxon>Stentor</taxon>
    </lineage>
</organism>
<dbReference type="EMBL" id="MPUH01000661">
    <property type="protein sequence ID" value="OMJ75936.1"/>
    <property type="molecule type" value="Genomic_DNA"/>
</dbReference>
<proteinExistence type="predicted"/>
<name>A0A1R2BGM9_9CILI</name>
<evidence type="ECO:0000313" key="2">
    <source>
        <dbReference type="Proteomes" id="UP000187209"/>
    </source>
</evidence>
<protein>
    <submittedName>
        <fullName evidence="1">Uncharacterized protein</fullName>
    </submittedName>
</protein>
<reference evidence="1 2" key="1">
    <citation type="submission" date="2016-11" db="EMBL/GenBank/DDBJ databases">
        <title>The macronuclear genome of Stentor coeruleus: a giant cell with tiny introns.</title>
        <authorList>
            <person name="Slabodnick M."/>
            <person name="Ruby J.G."/>
            <person name="Reiff S.B."/>
            <person name="Swart E.C."/>
            <person name="Gosai S."/>
            <person name="Prabakaran S."/>
            <person name="Witkowska E."/>
            <person name="Larue G.E."/>
            <person name="Fisher S."/>
            <person name="Freeman R.M."/>
            <person name="Gunawardena J."/>
            <person name="Chu W."/>
            <person name="Stover N.A."/>
            <person name="Gregory B.D."/>
            <person name="Nowacki M."/>
            <person name="Derisi J."/>
            <person name="Roy S.W."/>
            <person name="Marshall W.F."/>
            <person name="Sood P."/>
        </authorList>
    </citation>
    <scope>NUCLEOTIDE SEQUENCE [LARGE SCALE GENOMIC DNA]</scope>
    <source>
        <strain evidence="1">WM001</strain>
    </source>
</reference>
<evidence type="ECO:0000313" key="1">
    <source>
        <dbReference type="EMBL" id="OMJ75936.1"/>
    </source>
</evidence>
<gene>
    <name evidence="1" type="ORF">SteCoe_24832</name>
</gene>
<sequence>MDFSGNTDFDMTFEEHVIIPRAFRPLAKTPKFKNTMNMYSTSPTNESNDVYAKIHEESFGPYTYYIKSEARKIKKNNPVYVKKTSEHGLKDDSIPDIRNKNNSFQESKNGHFKMILDFEDLYKVRNCDIRRLKIGKYHNRCQTVLTGDNGENESSQIKRIHNNIKFMKKELIPQTKANNNLKSQSPSTGLKIKGIIKNFTIRR</sequence>
<keyword evidence="2" id="KW-1185">Reference proteome</keyword>
<accession>A0A1R2BGM9</accession>
<dbReference type="AlphaFoldDB" id="A0A1R2BGM9"/>
<comment type="caution">
    <text evidence="1">The sequence shown here is derived from an EMBL/GenBank/DDBJ whole genome shotgun (WGS) entry which is preliminary data.</text>
</comment>